<dbReference type="OrthoDB" id="294378at2759"/>
<evidence type="ECO:0000256" key="2">
    <source>
        <dbReference type="ARBA" id="ARBA00009565"/>
    </source>
</evidence>
<evidence type="ECO:0000256" key="1">
    <source>
        <dbReference type="ARBA" id="ARBA00004141"/>
    </source>
</evidence>
<evidence type="ECO:0000256" key="3">
    <source>
        <dbReference type="ARBA" id="ARBA00022692"/>
    </source>
</evidence>
<dbReference type="GO" id="GO:0016020">
    <property type="term" value="C:membrane"/>
    <property type="evidence" value="ECO:0007669"/>
    <property type="project" value="UniProtKB-SubCell"/>
</dbReference>
<dbReference type="Ensembl" id="ENSLLET00000005858.1">
    <property type="protein sequence ID" value="ENSLLEP00000005617.1"/>
    <property type="gene ID" value="ENSLLEG00000003543.1"/>
</dbReference>
<accession>A0A8C5M268</accession>
<evidence type="ECO:0000256" key="4">
    <source>
        <dbReference type="ARBA" id="ARBA00022989"/>
    </source>
</evidence>
<dbReference type="PANTHER" id="PTHR23320:SF170">
    <property type="entry name" value="MEMBRANE SPANNING 4-DOMAINS A12"/>
    <property type="match status" value="1"/>
</dbReference>
<comment type="similarity">
    <text evidence="2">Belongs to the MS4A family.</text>
</comment>
<dbReference type="Proteomes" id="UP000694569">
    <property type="component" value="Unplaced"/>
</dbReference>
<keyword evidence="4 6" id="KW-1133">Transmembrane helix</keyword>
<evidence type="ECO:0000256" key="6">
    <source>
        <dbReference type="SAM" id="Phobius"/>
    </source>
</evidence>
<dbReference type="GeneTree" id="ENSGT00390000004827"/>
<evidence type="ECO:0000313" key="7">
    <source>
        <dbReference type="Ensembl" id="ENSLLEP00000005617.1"/>
    </source>
</evidence>
<organism evidence="7 8">
    <name type="scientific">Leptobrachium leishanense</name>
    <name type="common">Leishan spiny toad</name>
    <dbReference type="NCBI Taxonomy" id="445787"/>
    <lineage>
        <taxon>Eukaryota</taxon>
        <taxon>Metazoa</taxon>
        <taxon>Chordata</taxon>
        <taxon>Craniata</taxon>
        <taxon>Vertebrata</taxon>
        <taxon>Euteleostomi</taxon>
        <taxon>Amphibia</taxon>
        <taxon>Batrachia</taxon>
        <taxon>Anura</taxon>
        <taxon>Pelobatoidea</taxon>
        <taxon>Megophryidae</taxon>
        <taxon>Leptobrachium</taxon>
    </lineage>
</organism>
<keyword evidence="5 6" id="KW-0472">Membrane</keyword>
<sequence>MDRYRYFIFNQRSMVLLGILQIACAAVSVVCGFMDGAFRKESTLGNTRAPLWAGVIMAVPGVLALFSSQKKNPVLVNALIAASVFSCFTTIIIIVYASLTLGYGEDDDEVFSHTPVHVVHTKFILGQLVQGADIAILIASIIGLGVALSISYVGCRSLPQCMCYDTLTGMEWLHPDNEQPQTVELVCTIRDGDERIFNSPVPFTDFRTEIEEEYSRPAPYVRLS</sequence>
<feature type="transmembrane region" description="Helical" evidence="6">
    <location>
        <begin position="74"/>
        <end position="99"/>
    </location>
</feature>
<evidence type="ECO:0000256" key="5">
    <source>
        <dbReference type="ARBA" id="ARBA00023136"/>
    </source>
</evidence>
<dbReference type="PANTHER" id="PTHR23320">
    <property type="entry name" value="MEMBRANE-SPANNING 4-DOMAINS SUBFAMILY A MS4A -RELATED"/>
    <property type="match status" value="1"/>
</dbReference>
<dbReference type="InterPro" id="IPR030417">
    <property type="entry name" value="MS4A"/>
</dbReference>
<comment type="subcellular location">
    <subcellularLocation>
        <location evidence="1">Membrane</location>
        <topology evidence="1">Multi-pass membrane protein</topology>
    </subcellularLocation>
</comment>
<protein>
    <submittedName>
        <fullName evidence="7">SET domain containing 7, histone lysine methyltransferase</fullName>
    </submittedName>
</protein>
<dbReference type="Pfam" id="PF04103">
    <property type="entry name" value="CD20"/>
    <property type="match status" value="1"/>
</dbReference>
<keyword evidence="8" id="KW-1185">Reference proteome</keyword>
<proteinExistence type="inferred from homology"/>
<dbReference type="AlphaFoldDB" id="A0A8C5M268"/>
<feature type="transmembrane region" description="Helical" evidence="6">
    <location>
        <begin position="134"/>
        <end position="155"/>
    </location>
</feature>
<keyword evidence="3 6" id="KW-0812">Transmembrane</keyword>
<gene>
    <name evidence="7" type="primary">SETD7</name>
</gene>
<feature type="transmembrane region" description="Helical" evidence="6">
    <location>
        <begin position="49"/>
        <end position="67"/>
    </location>
</feature>
<name>A0A8C5M268_9ANUR</name>
<reference evidence="7" key="2">
    <citation type="submission" date="2025-09" db="UniProtKB">
        <authorList>
            <consortium name="Ensembl"/>
        </authorList>
    </citation>
    <scope>IDENTIFICATION</scope>
</reference>
<evidence type="ECO:0000313" key="8">
    <source>
        <dbReference type="Proteomes" id="UP000694569"/>
    </source>
</evidence>
<dbReference type="InterPro" id="IPR007237">
    <property type="entry name" value="CD20-like"/>
</dbReference>
<reference evidence="7" key="1">
    <citation type="submission" date="2025-08" db="UniProtKB">
        <authorList>
            <consortium name="Ensembl"/>
        </authorList>
    </citation>
    <scope>IDENTIFICATION</scope>
</reference>